<sequence>MNVLEYLKNNILIFDGAMGTMLQKSGLKLGENPEKLNFSHENLIIHIHKKYINAGANVITTNTFGANELKLKNTSFSVEEVISKAVSIASKARANTNCFIALDIGPIGELLEPMGTLKFEDAINIFKRQIISGVKAGIDLILIETMTDLYEMKAAIIAAKETCKLPIFATMSFEEDGRTFTGCLPESMAITLEALGVDALGVNCSLGPKELSPIINRILKSTNIPVIIQPNAGLPNIINNEAIYDISPKVFTNYVESLVNKGVSIIGGCCGTTPEFIKSLSNMASIKTPINRTKITKSFITTPSKVVEVNEPRIIGERINPTGKKRFKEALITKDIDYILKKGIEQVNGGTEILDVNVGLPEINEVNMIETTIKELQSIIDTPLQIDSGNIDAIEKALRIYNGKPILNSVNGEDNSLHTILPIVKKYGAAVIGLTLDKNGIPKSAIERFKIAKKIVTTALEYGIKKEDIYIDCLTLTVSAQQKEVMETLKALTMVKENLGVKTVLGVSNISFGLPNRDLINETFLALALGSGLDLPIINPNKQGMINVINVYKVLNNTDKNAKHYIETYRDKQISTNILTTNYSSNTETKDIKGLDKEQVTLEDSILQGLKNSTRNITKELLKTKDELHIVNNYLIPALDKVGEKYESGEIFLPQLIQSAETVKVAFELIKENLIKNNKKEVSKGKIILATVKGDIHDIGKNIVKVILENYGYDILDLGKDVPIETVVDEAVNNNIKLVGLSALMTTTIKSMKETIEALKKANFKGKVMVGGAVVTEDYAKEMGADFYSKDAKDSVEIAKLVFG</sequence>
<dbReference type="InterPro" id="IPR006158">
    <property type="entry name" value="Cobalamin-bd"/>
</dbReference>
<dbReference type="InterPro" id="IPR003726">
    <property type="entry name" value="HCY_dom"/>
</dbReference>
<name>A0A0A0I4Y8_CLONO</name>
<reference evidence="24 25" key="1">
    <citation type="submission" date="2014-01" db="EMBL/GenBank/DDBJ databases">
        <title>Plasmidome dynamics in the species complex Clostridium novyi sensu lato converts strains of independent lineages into distinctly different pathogens.</title>
        <authorList>
            <person name="Skarin H."/>
            <person name="Segerman B."/>
        </authorList>
    </citation>
    <scope>NUCLEOTIDE SEQUENCE [LARGE SCALE GENOMIC DNA]</scope>
    <source>
        <strain evidence="24 25">4552</strain>
    </source>
</reference>
<dbReference type="AlphaFoldDB" id="A0A0A0I4Y8"/>
<dbReference type="PIRSF" id="PIRSF037472">
    <property type="entry name" value="DHPS_mtfrase"/>
    <property type="match status" value="1"/>
</dbReference>
<keyword evidence="15" id="KW-0486">Methionine biosynthesis</keyword>
<keyword evidence="14 19" id="KW-0862">Zinc</keyword>
<dbReference type="GO" id="GO:0005829">
    <property type="term" value="C:cytosol"/>
    <property type="evidence" value="ECO:0007669"/>
    <property type="project" value="TreeGrafter"/>
</dbReference>
<proteinExistence type="inferred from homology"/>
<dbReference type="InterPro" id="IPR003759">
    <property type="entry name" value="Cbl-bd_cap"/>
</dbReference>
<feature type="binding site" evidence="19">
    <location>
        <position position="204"/>
    </location>
    <ligand>
        <name>Zn(2+)</name>
        <dbReference type="ChEBI" id="CHEBI:29105"/>
    </ligand>
</feature>
<dbReference type="Gene3D" id="3.20.20.20">
    <property type="entry name" value="Dihydropteroate synthase-like"/>
    <property type="match status" value="1"/>
</dbReference>
<evidence type="ECO:0000256" key="18">
    <source>
        <dbReference type="ARBA" id="ARBA00031040"/>
    </source>
</evidence>
<dbReference type="SUPFAM" id="SSF47644">
    <property type="entry name" value="Methionine synthase domain"/>
    <property type="match status" value="1"/>
</dbReference>
<dbReference type="CDD" id="cd02070">
    <property type="entry name" value="corrinoid_protein_B12-BD"/>
    <property type="match status" value="1"/>
</dbReference>
<dbReference type="GO" id="GO:0046653">
    <property type="term" value="P:tetrahydrofolate metabolic process"/>
    <property type="evidence" value="ECO:0007669"/>
    <property type="project" value="TreeGrafter"/>
</dbReference>
<evidence type="ECO:0000256" key="4">
    <source>
        <dbReference type="ARBA" id="ARBA00005178"/>
    </source>
</evidence>
<evidence type="ECO:0000256" key="5">
    <source>
        <dbReference type="ARBA" id="ARBA00010398"/>
    </source>
</evidence>
<dbReference type="InterPro" id="IPR036594">
    <property type="entry name" value="Meth_synthase_dom"/>
</dbReference>
<dbReference type="Pfam" id="PF02574">
    <property type="entry name" value="S-methyl_trans"/>
    <property type="match status" value="1"/>
</dbReference>
<evidence type="ECO:0000256" key="8">
    <source>
        <dbReference type="ARBA" id="ARBA00022603"/>
    </source>
</evidence>
<dbReference type="RefSeq" id="WP_039255763.1">
    <property type="nucleotide sequence ID" value="NZ_JENJ01000041.1"/>
</dbReference>
<comment type="cofactor">
    <cofactor evidence="2 19">
        <name>Zn(2+)</name>
        <dbReference type="ChEBI" id="CHEBI:29105"/>
    </cofactor>
</comment>
<comment type="similarity">
    <text evidence="5">Belongs to the vitamin-B12 dependent methionine synthase family.</text>
</comment>
<evidence type="ECO:0000256" key="11">
    <source>
        <dbReference type="ARBA" id="ARBA00022679"/>
    </source>
</evidence>
<feature type="domain" description="Pterin-binding" evidence="21">
    <location>
        <begin position="312"/>
        <end position="556"/>
    </location>
</feature>
<gene>
    <name evidence="24" type="ORF">Z968_09250</name>
</gene>
<evidence type="ECO:0000256" key="1">
    <source>
        <dbReference type="ARBA" id="ARBA00001700"/>
    </source>
</evidence>
<dbReference type="SMART" id="SM01018">
    <property type="entry name" value="B12-binding_2"/>
    <property type="match status" value="1"/>
</dbReference>
<evidence type="ECO:0000256" key="6">
    <source>
        <dbReference type="ARBA" id="ARBA00012032"/>
    </source>
</evidence>
<dbReference type="UniPathway" id="UPA00051">
    <property type="reaction ID" value="UER00081"/>
</dbReference>
<dbReference type="InterPro" id="IPR036589">
    <property type="entry name" value="HCY_dom_sf"/>
</dbReference>
<feature type="binding site" evidence="19">
    <location>
        <position position="269"/>
    </location>
    <ligand>
        <name>Zn(2+)</name>
        <dbReference type="ChEBI" id="CHEBI:29105"/>
    </ligand>
</feature>
<dbReference type="GO" id="GO:0031419">
    <property type="term" value="F:cobalamin binding"/>
    <property type="evidence" value="ECO:0007669"/>
    <property type="project" value="UniProtKB-KW"/>
</dbReference>
<dbReference type="NCBIfam" id="NF005719">
    <property type="entry name" value="PRK07535.1"/>
    <property type="match status" value="1"/>
</dbReference>
<evidence type="ECO:0000256" key="13">
    <source>
        <dbReference type="ARBA" id="ARBA00022723"/>
    </source>
</evidence>
<feature type="domain" description="Hcy-binding" evidence="20">
    <location>
        <begin position="1"/>
        <end position="284"/>
    </location>
</feature>
<comment type="function">
    <text evidence="17">Catalyzes the transfer of a methyl group from methyl-cobalamin to homocysteine, yielding enzyme-bound cob(I)alamin and methionine. Subsequently, remethylates the cofactor using methyltetrahydrofolate.</text>
</comment>
<dbReference type="SUPFAM" id="SSF82282">
    <property type="entry name" value="Homocysteine S-methyltransferase"/>
    <property type="match status" value="1"/>
</dbReference>
<evidence type="ECO:0000259" key="20">
    <source>
        <dbReference type="PROSITE" id="PS50970"/>
    </source>
</evidence>
<keyword evidence="9" id="KW-0028">Amino-acid biosynthesis</keyword>
<keyword evidence="12" id="KW-0949">S-adenosyl-L-methionine</keyword>
<dbReference type="OrthoDB" id="9803687at2"/>
<dbReference type="EC" id="2.1.1.13" evidence="6"/>
<protein>
    <recommendedName>
        <fullName evidence="7">Methionine synthase</fullName>
        <ecNumber evidence="6">2.1.1.13</ecNumber>
    </recommendedName>
    <alternativeName>
        <fullName evidence="18">5-methyltetrahydrofolate--homocysteine methyltransferase</fullName>
    </alternativeName>
</protein>
<dbReference type="PROSITE" id="PS50970">
    <property type="entry name" value="HCY"/>
    <property type="match status" value="1"/>
</dbReference>
<dbReference type="PANTHER" id="PTHR45833:SF1">
    <property type="entry name" value="METHIONINE SYNTHASE"/>
    <property type="match status" value="1"/>
</dbReference>
<comment type="caution">
    <text evidence="24">The sequence shown here is derived from an EMBL/GenBank/DDBJ whole genome shotgun (WGS) entry which is preliminary data.</text>
</comment>
<comment type="catalytic activity">
    <reaction evidence="1">
        <text>(6S)-5-methyl-5,6,7,8-tetrahydrofolate + L-homocysteine = (6S)-5,6,7,8-tetrahydrofolate + L-methionine</text>
        <dbReference type="Rhea" id="RHEA:11172"/>
        <dbReference type="ChEBI" id="CHEBI:18608"/>
        <dbReference type="ChEBI" id="CHEBI:57453"/>
        <dbReference type="ChEBI" id="CHEBI:57844"/>
        <dbReference type="ChEBI" id="CHEBI:58199"/>
        <dbReference type="EC" id="2.1.1.13"/>
    </reaction>
</comment>
<keyword evidence="11 19" id="KW-0808">Transferase</keyword>
<evidence type="ECO:0000256" key="16">
    <source>
        <dbReference type="ARBA" id="ARBA00023285"/>
    </source>
</evidence>
<dbReference type="SUPFAM" id="SSF52242">
    <property type="entry name" value="Cobalamin (vitamin B12)-binding domain"/>
    <property type="match status" value="1"/>
</dbReference>
<dbReference type="Gene3D" id="3.20.20.330">
    <property type="entry name" value="Homocysteine-binding-like domain"/>
    <property type="match status" value="1"/>
</dbReference>
<dbReference type="PANTHER" id="PTHR45833">
    <property type="entry name" value="METHIONINE SYNTHASE"/>
    <property type="match status" value="1"/>
</dbReference>
<dbReference type="Gene3D" id="3.40.50.280">
    <property type="entry name" value="Cobalamin-binding domain"/>
    <property type="match status" value="1"/>
</dbReference>
<feature type="domain" description="B12-binding N-terminal" evidence="23">
    <location>
        <begin position="589"/>
        <end position="682"/>
    </location>
</feature>
<dbReference type="Gene3D" id="1.10.1240.10">
    <property type="entry name" value="Methionine synthase domain"/>
    <property type="match status" value="1"/>
</dbReference>
<feature type="domain" description="B12-binding" evidence="22">
    <location>
        <begin position="684"/>
        <end position="804"/>
    </location>
</feature>
<dbReference type="Pfam" id="PF02607">
    <property type="entry name" value="B12-binding_2"/>
    <property type="match status" value="1"/>
</dbReference>
<evidence type="ECO:0000259" key="22">
    <source>
        <dbReference type="PROSITE" id="PS51332"/>
    </source>
</evidence>
<evidence type="ECO:0000256" key="14">
    <source>
        <dbReference type="ARBA" id="ARBA00022833"/>
    </source>
</evidence>
<comment type="cofactor">
    <cofactor evidence="3">
        <name>methylcob(III)alamin</name>
        <dbReference type="ChEBI" id="CHEBI:28115"/>
    </cofactor>
</comment>
<evidence type="ECO:0000256" key="3">
    <source>
        <dbReference type="ARBA" id="ARBA00001956"/>
    </source>
</evidence>
<dbReference type="Pfam" id="PF02310">
    <property type="entry name" value="B12-binding"/>
    <property type="match status" value="1"/>
</dbReference>
<evidence type="ECO:0000259" key="23">
    <source>
        <dbReference type="PROSITE" id="PS51337"/>
    </source>
</evidence>
<dbReference type="Proteomes" id="UP000030012">
    <property type="component" value="Unassembled WGS sequence"/>
</dbReference>
<dbReference type="GO" id="GO:0032259">
    <property type="term" value="P:methylation"/>
    <property type="evidence" value="ECO:0007669"/>
    <property type="project" value="UniProtKB-KW"/>
</dbReference>
<dbReference type="GO" id="GO:0050667">
    <property type="term" value="P:homocysteine metabolic process"/>
    <property type="evidence" value="ECO:0007669"/>
    <property type="project" value="TreeGrafter"/>
</dbReference>
<dbReference type="GO" id="GO:0046872">
    <property type="term" value="F:metal ion binding"/>
    <property type="evidence" value="ECO:0007669"/>
    <property type="project" value="UniProtKB-KW"/>
</dbReference>
<evidence type="ECO:0000256" key="17">
    <source>
        <dbReference type="ARBA" id="ARBA00025552"/>
    </source>
</evidence>
<comment type="pathway">
    <text evidence="4">Amino-acid biosynthesis; L-methionine biosynthesis via de novo pathway; L-methionine from L-homocysteine (MetH route): step 1/1.</text>
</comment>
<feature type="binding site" evidence="19">
    <location>
        <position position="270"/>
    </location>
    <ligand>
        <name>Zn(2+)</name>
        <dbReference type="ChEBI" id="CHEBI:29105"/>
    </ligand>
</feature>
<dbReference type="GO" id="GO:0008705">
    <property type="term" value="F:methionine synthase activity"/>
    <property type="evidence" value="ECO:0007669"/>
    <property type="project" value="UniProtKB-EC"/>
</dbReference>
<keyword evidence="10" id="KW-0846">Cobalamin</keyword>
<evidence type="ECO:0000313" key="24">
    <source>
        <dbReference type="EMBL" id="KGM95381.1"/>
    </source>
</evidence>
<dbReference type="InterPro" id="IPR036724">
    <property type="entry name" value="Cobalamin-bd_sf"/>
</dbReference>
<evidence type="ECO:0000313" key="25">
    <source>
        <dbReference type="Proteomes" id="UP000030012"/>
    </source>
</evidence>
<dbReference type="PROSITE" id="PS51332">
    <property type="entry name" value="B12_BINDING"/>
    <property type="match status" value="1"/>
</dbReference>
<dbReference type="Pfam" id="PF00809">
    <property type="entry name" value="Pterin_bind"/>
    <property type="match status" value="1"/>
</dbReference>
<evidence type="ECO:0000259" key="21">
    <source>
        <dbReference type="PROSITE" id="PS50972"/>
    </source>
</evidence>
<dbReference type="InterPro" id="IPR050554">
    <property type="entry name" value="Met_Synthase/Corrinoid"/>
</dbReference>
<dbReference type="PROSITE" id="PS50972">
    <property type="entry name" value="PTERIN_BINDING"/>
    <property type="match status" value="1"/>
</dbReference>
<dbReference type="EMBL" id="JENJ01000041">
    <property type="protein sequence ID" value="KGM95381.1"/>
    <property type="molecule type" value="Genomic_DNA"/>
</dbReference>
<evidence type="ECO:0000256" key="12">
    <source>
        <dbReference type="ARBA" id="ARBA00022691"/>
    </source>
</evidence>
<organism evidence="24 25">
    <name type="scientific">Clostridium novyi A str. 4552</name>
    <dbReference type="NCBI Taxonomy" id="1444289"/>
    <lineage>
        <taxon>Bacteria</taxon>
        <taxon>Bacillati</taxon>
        <taxon>Bacillota</taxon>
        <taxon>Clostridia</taxon>
        <taxon>Eubacteriales</taxon>
        <taxon>Clostridiaceae</taxon>
        <taxon>Clostridium</taxon>
    </lineage>
</organism>
<keyword evidence="8 19" id="KW-0489">Methyltransferase</keyword>
<evidence type="ECO:0000256" key="7">
    <source>
        <dbReference type="ARBA" id="ARBA00013998"/>
    </source>
</evidence>
<keyword evidence="16" id="KW-0170">Cobalt</keyword>
<dbReference type="InterPro" id="IPR000489">
    <property type="entry name" value="Pterin-binding_dom"/>
</dbReference>
<evidence type="ECO:0000256" key="2">
    <source>
        <dbReference type="ARBA" id="ARBA00001947"/>
    </source>
</evidence>
<dbReference type="InterPro" id="IPR017215">
    <property type="entry name" value="MetH_bac"/>
</dbReference>
<evidence type="ECO:0000256" key="10">
    <source>
        <dbReference type="ARBA" id="ARBA00022628"/>
    </source>
</evidence>
<dbReference type="PROSITE" id="PS51337">
    <property type="entry name" value="B12_BINDING_NTER"/>
    <property type="match status" value="1"/>
</dbReference>
<keyword evidence="13 19" id="KW-0479">Metal-binding</keyword>
<evidence type="ECO:0000256" key="9">
    <source>
        <dbReference type="ARBA" id="ARBA00022605"/>
    </source>
</evidence>
<accession>A0A0A0I4Y8</accession>
<dbReference type="SUPFAM" id="SSF51717">
    <property type="entry name" value="Dihydropteroate synthetase-like"/>
    <property type="match status" value="1"/>
</dbReference>
<dbReference type="InterPro" id="IPR011005">
    <property type="entry name" value="Dihydropteroate_synth-like_sf"/>
</dbReference>
<evidence type="ECO:0000256" key="19">
    <source>
        <dbReference type="PROSITE-ProRule" id="PRU00333"/>
    </source>
</evidence>
<evidence type="ECO:0000256" key="15">
    <source>
        <dbReference type="ARBA" id="ARBA00023167"/>
    </source>
</evidence>